<dbReference type="Pfam" id="PF13148">
    <property type="entry name" value="DUF3987"/>
    <property type="match status" value="1"/>
</dbReference>
<protein>
    <recommendedName>
        <fullName evidence="4">DUF3987 domain-containing protein</fullName>
    </recommendedName>
</protein>
<keyword evidence="3" id="KW-1185">Reference proteome</keyword>
<organism evidence="2 3">
    <name type="scientific">Dietzia cercidiphylli</name>
    <dbReference type="NCBI Taxonomy" id="498199"/>
    <lineage>
        <taxon>Bacteria</taxon>
        <taxon>Bacillati</taxon>
        <taxon>Actinomycetota</taxon>
        <taxon>Actinomycetes</taxon>
        <taxon>Mycobacteriales</taxon>
        <taxon>Dietziaceae</taxon>
        <taxon>Dietzia</taxon>
    </lineage>
</organism>
<gene>
    <name evidence="2" type="ORF">GCM10009831_24450</name>
</gene>
<evidence type="ECO:0008006" key="4">
    <source>
        <dbReference type="Google" id="ProtNLM"/>
    </source>
</evidence>
<evidence type="ECO:0000313" key="3">
    <source>
        <dbReference type="Proteomes" id="UP001500383"/>
    </source>
</evidence>
<comment type="caution">
    <text evidence="2">The sequence shown here is derived from an EMBL/GenBank/DDBJ whole genome shotgun (WGS) entry which is preliminary data.</text>
</comment>
<name>A0ABN2IXP2_9ACTN</name>
<sequence length="576" mass="62017">MTPEPYLMLEDRTDPNSAEFAEFAEGVPTPLAREVDTPDFPFYALPKPIGAFVHALAESTQTAPGLAGGAALAALSAAAGGFYQVQVRPGYSEPVHLFIAVIAGSGERKSSVMKAATAPVREVERDLYQELAPGLLEQATQRDIAERYAEKAKRDAGNASDPVKRDELMSAAISAAGQAEAMKILAPPRIIGDDVTVEALDSLMAEQGGRFAILSSEGGLFTELSGRYSPNTDITNVLMAHAGDPIRVDRKGRQSEFVEDPALTVGIMIQPPILAEALNNRAFVGSGLMARFMYSWPPSMVGRRSVDPEPVSEHIAQGYRNTLYSLAYDARKSGVTTTLTLSPEADKARLVYAEEVERELGPGGSLAHMQAWASKVVGAAVRMAGLLHAATDSNSTTISGNAMDAGIILAKYFTAHATRVFDGLSDGAATHALARRVVSLIRRKELDWFSLRDLIGAAPTWLPTREVAQPVVELLVDLGYLFEIEPERKPGPGRPPAKKYRVHHSVFDADPPQQIKRIKQNPNSADSAELAEPPTTPYDDVPRCPTHRTIIGTTGRCVECITENAAIKISNQERAA</sequence>
<feature type="region of interest" description="Disordered" evidence="1">
    <location>
        <begin position="521"/>
        <end position="543"/>
    </location>
</feature>
<proteinExistence type="predicted"/>
<dbReference type="EMBL" id="BAAAQG010000012">
    <property type="protein sequence ID" value="GAA1713881.1"/>
    <property type="molecule type" value="Genomic_DNA"/>
</dbReference>
<dbReference type="RefSeq" id="WP_182658104.1">
    <property type="nucleotide sequence ID" value="NZ_BAAAQG010000012.1"/>
</dbReference>
<dbReference type="InterPro" id="IPR025048">
    <property type="entry name" value="DUF3987"/>
</dbReference>
<dbReference type="Proteomes" id="UP001500383">
    <property type="component" value="Unassembled WGS sequence"/>
</dbReference>
<reference evidence="2 3" key="1">
    <citation type="journal article" date="2019" name="Int. J. Syst. Evol. Microbiol.">
        <title>The Global Catalogue of Microorganisms (GCM) 10K type strain sequencing project: providing services to taxonomists for standard genome sequencing and annotation.</title>
        <authorList>
            <consortium name="The Broad Institute Genomics Platform"/>
            <consortium name="The Broad Institute Genome Sequencing Center for Infectious Disease"/>
            <person name="Wu L."/>
            <person name="Ma J."/>
        </authorList>
    </citation>
    <scope>NUCLEOTIDE SEQUENCE [LARGE SCALE GENOMIC DNA]</scope>
    <source>
        <strain evidence="2 3">JCM 16002</strain>
    </source>
</reference>
<accession>A0ABN2IXP2</accession>
<evidence type="ECO:0000313" key="2">
    <source>
        <dbReference type="EMBL" id="GAA1713881.1"/>
    </source>
</evidence>
<evidence type="ECO:0000256" key="1">
    <source>
        <dbReference type="SAM" id="MobiDB-lite"/>
    </source>
</evidence>